<evidence type="ECO:0000313" key="2">
    <source>
        <dbReference type="EMBL" id="OKL50213.1"/>
    </source>
</evidence>
<feature type="transmembrane region" description="Helical" evidence="1">
    <location>
        <begin position="752"/>
        <end position="774"/>
    </location>
</feature>
<feature type="transmembrane region" description="Helical" evidence="1">
    <location>
        <begin position="512"/>
        <end position="529"/>
    </location>
</feature>
<feature type="transmembrane region" description="Helical" evidence="1">
    <location>
        <begin position="660"/>
        <end position="679"/>
    </location>
</feature>
<keyword evidence="1" id="KW-1133">Transmembrane helix</keyword>
<dbReference type="STRING" id="156892.BM477_02130"/>
<accession>A0A1Q5PRQ1</accession>
<sequence>MSSQPFVHAILVTDGFTPYCGRTIEQLNSQSHAPDLVTVVDVAEKTNSSTLSRLCVENKWQYLANPQAHNLGAAVQYALSVTKDAENGDKNLTDNQWLWLLHDDSAPETDCLEKLVSRLATVRTVGVIGTKQRSWDHPEQLLELGIAATRSGRRYDHLRGELDQGQYDHTEDVLAVSTAGMLVMQSLWESLGGTDPSLVKFGEGLEFGRRAHLAGWRVIVEPQAITYHAEATYRGLRKDHETENISRSFGSRKAAQIYNWMLAAPLWQLPILMLLLPFLQVGRALVRVISRSPALAWEELKALLKAIALTGKIMAARNRTRSVTNVPASSLRRLEVSPHTMFKYRWIDRRVQRANLPTEVLEPVAAQGLKVRRERSLFGLLIVLLAAFVAAFIFWGPRLVGLTGSAFLTLPPDLSTLWSYAWTAWVPQGLGAEAPTDPLLAVFAVLLSPFAVFGIELPAALRVLLFISPVLAALGAWLAAGTFTRALPLRIWAALTWISLPAYWISVAQGRVSVIMFSIAAPYVIWGFMRGGLLHKSEIVTGAAGGVVVRSISQRTRHLTIAALALWVAVAAQPALIVAAWALSIFGLITFRSRRFSALLLPLPASIQIAPFLSYAYRNDAWQALFGSIDKPVVTPVANSLQLAAGWPTAPSALSLIGPWWMWSLPLAFAALAALLVTLRPGRRGWLVRGLWILALAVAGATVISRNLAVSATDQIVNAWPGIGLLMVAGVLIVIVAAGYDRAWVLRPRKAIWATPAVVAAAVMTLATATVMVAPSAAAYVSRQLPSATVAGTHYAIPASAEQASQSERRGRVLVLTASENGAMQARIWRHAGATYVEHNAILDVQDAHTRTRGETAPATDSFSIAMGQLRSGQHGENLPLLLANNAVEQVVLTEWDTRAGKRVKSQLEATEGLEAIGATEAGLTWRVASPDTSSDAGAIALRAYVENNQGRILVPSGPLNIKTSLPAGTSGILHLAENYSSGWKATVNGQPLEPVPGDMQSFKMPNGGQLAVTWTRDWLRWWQAACALSYLLMASGVIFSYRRRQA</sequence>
<reference evidence="3" key="1">
    <citation type="submission" date="2016-11" db="EMBL/GenBank/DDBJ databases">
        <title>Actinomyces gypaetusis sp. nov. isolated from Gypaetus barbatus in Qinghai Tibet Plateau China.</title>
        <authorList>
            <person name="Meng X."/>
        </authorList>
    </citation>
    <scope>NUCLEOTIDE SEQUENCE [LARGE SCALE GENOMIC DNA]</scope>
    <source>
        <strain evidence="3">DSM 15383</strain>
    </source>
</reference>
<dbReference type="EMBL" id="MPDM01000002">
    <property type="protein sequence ID" value="OKL50213.1"/>
    <property type="molecule type" value="Genomic_DNA"/>
</dbReference>
<feature type="transmembrane region" description="Helical" evidence="1">
    <location>
        <begin position="596"/>
        <end position="617"/>
    </location>
</feature>
<feature type="transmembrane region" description="Helical" evidence="1">
    <location>
        <begin position="686"/>
        <end position="705"/>
    </location>
</feature>
<dbReference type="PANTHER" id="PTHR43685">
    <property type="entry name" value="GLYCOSYLTRANSFERASE"/>
    <property type="match status" value="1"/>
</dbReference>
<comment type="caution">
    <text evidence="2">The sequence shown here is derived from an EMBL/GenBank/DDBJ whole genome shotgun (WGS) entry which is preliminary data.</text>
</comment>
<keyword evidence="3" id="KW-1185">Reference proteome</keyword>
<feature type="transmembrane region" description="Helical" evidence="1">
    <location>
        <begin position="464"/>
        <end position="483"/>
    </location>
</feature>
<keyword evidence="1" id="KW-0472">Membrane</keyword>
<feature type="transmembrane region" description="Helical" evidence="1">
    <location>
        <begin position="377"/>
        <end position="395"/>
    </location>
</feature>
<dbReference type="Pfam" id="PF13641">
    <property type="entry name" value="Glyco_tranf_2_3"/>
    <property type="match status" value="1"/>
</dbReference>
<dbReference type="OrthoDB" id="3734530at2"/>
<dbReference type="SUPFAM" id="SSF53448">
    <property type="entry name" value="Nucleotide-diphospho-sugar transferases"/>
    <property type="match status" value="1"/>
</dbReference>
<feature type="transmembrane region" description="Helical" evidence="1">
    <location>
        <begin position="564"/>
        <end position="589"/>
    </location>
</feature>
<feature type="transmembrane region" description="Helical" evidence="1">
    <location>
        <begin position="489"/>
        <end position="505"/>
    </location>
</feature>
<feature type="transmembrane region" description="Helical" evidence="1">
    <location>
        <begin position="439"/>
        <end position="457"/>
    </location>
</feature>
<dbReference type="InterPro" id="IPR029044">
    <property type="entry name" value="Nucleotide-diphossugar_trans"/>
</dbReference>
<proteinExistence type="predicted"/>
<feature type="transmembrane region" description="Helical" evidence="1">
    <location>
        <begin position="1022"/>
        <end position="1042"/>
    </location>
</feature>
<gene>
    <name evidence="2" type="ORF">BM477_02130</name>
</gene>
<name>A0A1Q5PRQ1_9ACTO</name>
<feature type="transmembrane region" description="Helical" evidence="1">
    <location>
        <begin position="717"/>
        <end position="740"/>
    </location>
</feature>
<feature type="transmembrane region" description="Helical" evidence="1">
    <location>
        <begin position="257"/>
        <end position="279"/>
    </location>
</feature>
<dbReference type="InterPro" id="IPR050834">
    <property type="entry name" value="Glycosyltransf_2"/>
</dbReference>
<dbReference type="Gene3D" id="3.90.550.10">
    <property type="entry name" value="Spore Coat Polysaccharide Biosynthesis Protein SpsA, Chain A"/>
    <property type="match status" value="1"/>
</dbReference>
<dbReference type="PANTHER" id="PTHR43685:SF3">
    <property type="entry name" value="SLR2126 PROTEIN"/>
    <property type="match status" value="1"/>
</dbReference>
<evidence type="ECO:0000256" key="1">
    <source>
        <dbReference type="SAM" id="Phobius"/>
    </source>
</evidence>
<keyword evidence="1" id="KW-0812">Transmembrane</keyword>
<evidence type="ECO:0000313" key="3">
    <source>
        <dbReference type="Proteomes" id="UP000186465"/>
    </source>
</evidence>
<organism evidence="2 3">
    <name type="scientific">Boudabousia marimammalium</name>
    <dbReference type="NCBI Taxonomy" id="156892"/>
    <lineage>
        <taxon>Bacteria</taxon>
        <taxon>Bacillati</taxon>
        <taxon>Actinomycetota</taxon>
        <taxon>Actinomycetes</taxon>
        <taxon>Actinomycetales</taxon>
        <taxon>Actinomycetaceae</taxon>
        <taxon>Boudabousia</taxon>
    </lineage>
</organism>
<dbReference type="AlphaFoldDB" id="A0A1Q5PRQ1"/>
<evidence type="ECO:0008006" key="4">
    <source>
        <dbReference type="Google" id="ProtNLM"/>
    </source>
</evidence>
<dbReference type="RefSeq" id="WP_075361038.1">
    <property type="nucleotide sequence ID" value="NZ_MPDM01000002.1"/>
</dbReference>
<protein>
    <recommendedName>
        <fullName evidence="4">Glycosyltransferase 2-like domain-containing protein</fullName>
    </recommendedName>
</protein>
<dbReference type="Proteomes" id="UP000186465">
    <property type="component" value="Unassembled WGS sequence"/>
</dbReference>